<dbReference type="OrthoDB" id="2396694at2759"/>
<dbReference type="Proteomes" id="UP001152300">
    <property type="component" value="Unassembled WGS sequence"/>
</dbReference>
<dbReference type="AlphaFoldDB" id="A0A9X0AE22"/>
<reference evidence="1" key="1">
    <citation type="submission" date="2022-11" db="EMBL/GenBank/DDBJ databases">
        <title>Genome Resource of Sclerotinia nivalis Strain SnTB1, a Plant Pathogen Isolated from American Ginseng.</title>
        <authorList>
            <person name="Fan S."/>
        </authorList>
    </citation>
    <scope>NUCLEOTIDE SEQUENCE</scope>
    <source>
        <strain evidence="1">SnTB1</strain>
    </source>
</reference>
<sequence length="106" mass="11712">MKLSLSLTSGIIGIVSNDHKKYWALLYFPGAIASFSGSSHSQSPIKRRKWLLNWQTEALKDGTCCWLPPLIVVIFGALYSDWVLAVVLADLSGYPSGENNKAKALW</sequence>
<comment type="caution">
    <text evidence="1">The sequence shown here is derived from an EMBL/GenBank/DDBJ whole genome shotgun (WGS) entry which is preliminary data.</text>
</comment>
<protein>
    <submittedName>
        <fullName evidence="1">Uncharacterized protein</fullName>
    </submittedName>
</protein>
<name>A0A9X0AE22_9HELO</name>
<keyword evidence="2" id="KW-1185">Reference proteome</keyword>
<evidence type="ECO:0000313" key="2">
    <source>
        <dbReference type="Proteomes" id="UP001152300"/>
    </source>
</evidence>
<dbReference type="EMBL" id="JAPEIS010000012">
    <property type="protein sequence ID" value="KAJ8061060.1"/>
    <property type="molecule type" value="Genomic_DNA"/>
</dbReference>
<gene>
    <name evidence="1" type="ORF">OCU04_010137</name>
</gene>
<proteinExistence type="predicted"/>
<accession>A0A9X0AE22</accession>
<evidence type="ECO:0000313" key="1">
    <source>
        <dbReference type="EMBL" id="KAJ8061060.1"/>
    </source>
</evidence>
<organism evidence="1 2">
    <name type="scientific">Sclerotinia nivalis</name>
    <dbReference type="NCBI Taxonomy" id="352851"/>
    <lineage>
        <taxon>Eukaryota</taxon>
        <taxon>Fungi</taxon>
        <taxon>Dikarya</taxon>
        <taxon>Ascomycota</taxon>
        <taxon>Pezizomycotina</taxon>
        <taxon>Leotiomycetes</taxon>
        <taxon>Helotiales</taxon>
        <taxon>Sclerotiniaceae</taxon>
        <taxon>Sclerotinia</taxon>
    </lineage>
</organism>